<organism evidence="1 2">
    <name type="scientific">Naganishia adeliensis</name>
    <dbReference type="NCBI Taxonomy" id="92952"/>
    <lineage>
        <taxon>Eukaryota</taxon>
        <taxon>Fungi</taxon>
        <taxon>Dikarya</taxon>
        <taxon>Basidiomycota</taxon>
        <taxon>Agaricomycotina</taxon>
        <taxon>Tremellomycetes</taxon>
        <taxon>Filobasidiales</taxon>
        <taxon>Filobasidiaceae</taxon>
        <taxon>Naganishia</taxon>
    </lineage>
</organism>
<proteinExistence type="predicted"/>
<keyword evidence="2" id="KW-1185">Reference proteome</keyword>
<dbReference type="EMBL" id="JASBWS010000077">
    <property type="protein sequence ID" value="KAJ9100227.1"/>
    <property type="molecule type" value="Genomic_DNA"/>
</dbReference>
<comment type="caution">
    <text evidence="1">The sequence shown here is derived from an EMBL/GenBank/DDBJ whole genome shotgun (WGS) entry which is preliminary data.</text>
</comment>
<dbReference type="Proteomes" id="UP001230649">
    <property type="component" value="Unassembled WGS sequence"/>
</dbReference>
<protein>
    <submittedName>
        <fullName evidence="1">Uncharacterized protein</fullName>
    </submittedName>
</protein>
<evidence type="ECO:0000313" key="1">
    <source>
        <dbReference type="EMBL" id="KAJ9100227.1"/>
    </source>
</evidence>
<gene>
    <name evidence="1" type="ORF">QFC20_005504</name>
</gene>
<name>A0ACC2VMT1_9TREE</name>
<accession>A0ACC2VMT1</accession>
<reference evidence="1" key="1">
    <citation type="submission" date="2023-04" db="EMBL/GenBank/DDBJ databases">
        <title>Draft Genome sequencing of Naganishia species isolated from polar environments using Oxford Nanopore Technology.</title>
        <authorList>
            <person name="Leo P."/>
            <person name="Venkateswaran K."/>
        </authorList>
    </citation>
    <scope>NUCLEOTIDE SEQUENCE</scope>
    <source>
        <strain evidence="1">MNA-CCFEE 5262</strain>
    </source>
</reference>
<sequence length="990" mass="107473">MYDPTKEGIQDARFSVSNQTPTPRQGYTTNQQSASQPSYAQQVADNRAYPSYASSADIVQPDVSLPSIKDFAAPITRQGGMNPMQGYAVNEASGADGADRAAAWNRSRAQQDMAQHHLNQPYYGAAYNGFEQQNILSTQSPRQQNLASSHGYYGNSGRAPDPGGSSYYQAHSYSQSQQPQPQQSLSSQVPRTGQSDYPYATSQLSSSTTAPQYYQPPAYPAQTYGTDDYYGQSGQPSSASTFPSAMSGGNYQSISPPILPIVESHHPRPLLPGPPERVVLTESNEVQSTPELKGVFKKDAQETPGSGRKGKGKGKAVVAAVSEDGEEDENQEGNGKEGKVSTANFIRRLWTMMQAFSKEGDLGQGGKYLDWSATGDSFVIKDKHHFEKNILVQHFRHCNFSSFVRQLNKYGFKKVKRSKAAKGKDSGSQAGEERKAANPKKIRANGDAALRQEAVQHALEAGFNAAGGTSKLNPVPGQQSSAFGDSIVQQQVQSLMQLNSSLSSRIRHLESEMEGLKRQMKDKEDKDRKKEEWFPSLVTFIVRNLNNLNAMDGAEQILTELNSLHASFDNSNPNVINMEELLQANIPQTMGASTSGSGTVKQPPMYPYINQAVPTSNGPAWVTDDIAHAAKAATALATSSSAPMLSLGTSNSNNSMEISVPSGSELVNQNANIPASDYQNDGQVMQMHQVDVSDEPMQVMIPPPKEVGSTKRNTMSNWTSSLSWTKAPRVLVVEDDAVSRNLAIRFLQLIGCEVDQVTDAESAIAKINSAPFDVVFMDIVLPKMTGHDATKILRASNVTLPIIPMTSSFGDADRKRYDAHGMTDLLPKPFSRDQLYSMLERHLSHLKAAKRYAIHIPPSVGVPPLSDQGVNDALRYSAANYDKILESYHNPEEVPMWNPLSGSGTSDAQFIQMIGLQQSMNPNGGPIDFNQMMQTAASTAVEFTMMPSDAFAAGMGLAAGNVANKRDREDEQDGESSKRAKTTAAADAES</sequence>
<evidence type="ECO:0000313" key="2">
    <source>
        <dbReference type="Proteomes" id="UP001230649"/>
    </source>
</evidence>